<evidence type="ECO:0000313" key="6">
    <source>
        <dbReference type="Proteomes" id="UP000077271"/>
    </source>
</evidence>
<evidence type="ECO:0000256" key="1">
    <source>
        <dbReference type="ARBA" id="ARBA00022722"/>
    </source>
</evidence>
<evidence type="ECO:0000256" key="3">
    <source>
        <dbReference type="ARBA" id="ARBA00022839"/>
    </source>
</evidence>
<dbReference type="SMART" id="SM00479">
    <property type="entry name" value="EXOIII"/>
    <property type="match status" value="1"/>
</dbReference>
<reference evidence="5 6" key="1">
    <citation type="submission" date="2016-01" db="EMBL/GenBank/DDBJ databases">
        <title>Investigation of taxonomic status of Bacillus aminovorans.</title>
        <authorList>
            <person name="Verma A."/>
            <person name="Pal Y."/>
            <person name="Krishnamurthi S."/>
        </authorList>
    </citation>
    <scope>NUCLEOTIDE SEQUENCE [LARGE SCALE GENOMIC DNA]</scope>
    <source>
        <strain evidence="5 6">DSM 4337</strain>
    </source>
</reference>
<dbReference type="InterPro" id="IPR012337">
    <property type="entry name" value="RNaseH-like_sf"/>
</dbReference>
<dbReference type="EMBL" id="LQWZ01000008">
    <property type="protein sequence ID" value="OAH58564.1"/>
    <property type="molecule type" value="Genomic_DNA"/>
</dbReference>
<dbReference type="OrthoDB" id="9804290at2"/>
<evidence type="ECO:0000259" key="4">
    <source>
        <dbReference type="SMART" id="SM00479"/>
    </source>
</evidence>
<dbReference type="InterPro" id="IPR036397">
    <property type="entry name" value="RNaseH_sf"/>
</dbReference>
<protein>
    <submittedName>
        <fullName evidence="5">DNA polymerase III subunit epsilon</fullName>
    </submittedName>
</protein>
<dbReference type="AlphaFoldDB" id="A0A177KZR8"/>
<dbReference type="GO" id="GO:0008408">
    <property type="term" value="F:3'-5' exonuclease activity"/>
    <property type="evidence" value="ECO:0007669"/>
    <property type="project" value="TreeGrafter"/>
</dbReference>
<dbReference type="SUPFAM" id="SSF53098">
    <property type="entry name" value="Ribonuclease H-like"/>
    <property type="match status" value="1"/>
</dbReference>
<dbReference type="PANTHER" id="PTHR30231">
    <property type="entry name" value="DNA POLYMERASE III SUBUNIT EPSILON"/>
    <property type="match status" value="1"/>
</dbReference>
<organism evidence="5 6">
    <name type="scientific">Domibacillus aminovorans</name>
    <dbReference type="NCBI Taxonomy" id="29332"/>
    <lineage>
        <taxon>Bacteria</taxon>
        <taxon>Bacillati</taxon>
        <taxon>Bacillota</taxon>
        <taxon>Bacilli</taxon>
        <taxon>Bacillales</taxon>
        <taxon>Bacillaceae</taxon>
        <taxon>Domibacillus</taxon>
    </lineage>
</organism>
<comment type="caution">
    <text evidence="5">The sequence shown here is derived from an EMBL/GenBank/DDBJ whole genome shotgun (WGS) entry which is preliminary data.</text>
</comment>
<dbReference type="RefSeq" id="WP_063974578.1">
    <property type="nucleotide sequence ID" value="NZ_LQWZ01000008.1"/>
</dbReference>
<feature type="domain" description="Exonuclease" evidence="4">
    <location>
        <begin position="49"/>
        <end position="216"/>
    </location>
</feature>
<dbReference type="NCBIfam" id="NF005836">
    <property type="entry name" value="PRK07740.1"/>
    <property type="match status" value="1"/>
</dbReference>
<dbReference type="Proteomes" id="UP000077271">
    <property type="component" value="Unassembled WGS sequence"/>
</dbReference>
<keyword evidence="2" id="KW-0378">Hydrolase</keyword>
<dbReference type="Pfam" id="PF00929">
    <property type="entry name" value="RNase_T"/>
    <property type="match status" value="1"/>
</dbReference>
<keyword evidence="1" id="KW-0540">Nuclease</keyword>
<sequence>MGFNDFMKNLSGNRFTGLQGGRQDIAFMRSLQRDLRTKETTSIPLDELQVIVFDLETTGFHPDKGDQILSIGAVKVTGCQVEDEYYSPVRYEKILPPSIKELTGLDEAELKNAPEPANALEQFFKFSGASPLVAHHASHEKAFMQHASRKYFRTPFSHRLIDTSFMYRIAEPDNPYVRLEDCCTLNQITVTGRHHALGDARLTAALWAVYIDKLQKLGINTLSQVYERLAAIR</sequence>
<dbReference type="PANTHER" id="PTHR30231:SF4">
    <property type="entry name" value="PROTEIN NEN2"/>
    <property type="match status" value="1"/>
</dbReference>
<dbReference type="GO" id="GO:0005829">
    <property type="term" value="C:cytosol"/>
    <property type="evidence" value="ECO:0007669"/>
    <property type="project" value="TreeGrafter"/>
</dbReference>
<evidence type="ECO:0000313" key="5">
    <source>
        <dbReference type="EMBL" id="OAH58564.1"/>
    </source>
</evidence>
<accession>A0A177KZR8</accession>
<dbReference type="FunFam" id="3.30.420.10:FF:000045">
    <property type="entry name" value="3'-5' exonuclease DinG"/>
    <property type="match status" value="1"/>
</dbReference>
<gene>
    <name evidence="5" type="ORF">AWH48_17590</name>
</gene>
<dbReference type="CDD" id="cd06127">
    <property type="entry name" value="DEDDh"/>
    <property type="match status" value="1"/>
</dbReference>
<evidence type="ECO:0000256" key="2">
    <source>
        <dbReference type="ARBA" id="ARBA00022801"/>
    </source>
</evidence>
<dbReference type="Gene3D" id="3.30.420.10">
    <property type="entry name" value="Ribonuclease H-like superfamily/Ribonuclease H"/>
    <property type="match status" value="1"/>
</dbReference>
<dbReference type="GO" id="GO:0003676">
    <property type="term" value="F:nucleic acid binding"/>
    <property type="evidence" value="ECO:0007669"/>
    <property type="project" value="InterPro"/>
</dbReference>
<proteinExistence type="predicted"/>
<dbReference type="InterPro" id="IPR013520">
    <property type="entry name" value="Ribonucl_H"/>
</dbReference>
<name>A0A177KZR8_9BACI</name>
<keyword evidence="3" id="KW-0269">Exonuclease</keyword>